<protein>
    <submittedName>
        <fullName evidence="7">RecA RecA/RadA recombinase</fullName>
    </submittedName>
</protein>
<evidence type="ECO:0000256" key="2">
    <source>
        <dbReference type="ARBA" id="ARBA00022741"/>
    </source>
</evidence>
<dbReference type="InterPro" id="IPR003593">
    <property type="entry name" value="AAA+_ATPase"/>
</dbReference>
<gene>
    <name evidence="7" type="ORF">UFOVP75_124</name>
</gene>
<dbReference type="PANTHER" id="PTHR45900">
    <property type="entry name" value="RECA"/>
    <property type="match status" value="1"/>
</dbReference>
<dbReference type="EMBL" id="LR796209">
    <property type="protein sequence ID" value="CAB4127293.1"/>
    <property type="molecule type" value="Genomic_DNA"/>
</dbReference>
<evidence type="ECO:0000256" key="1">
    <source>
        <dbReference type="ARBA" id="ARBA00009391"/>
    </source>
</evidence>
<keyword evidence="3" id="KW-0067">ATP-binding</keyword>
<dbReference type="GO" id="GO:0006310">
    <property type="term" value="P:DNA recombination"/>
    <property type="evidence" value="ECO:0007669"/>
    <property type="project" value="UniProtKB-KW"/>
</dbReference>
<evidence type="ECO:0000256" key="5">
    <source>
        <dbReference type="SAM" id="MobiDB-lite"/>
    </source>
</evidence>
<feature type="domain" description="AAA+ ATPase" evidence="6">
    <location>
        <begin position="49"/>
        <end position="235"/>
    </location>
</feature>
<proteinExistence type="inferred from homology"/>
<keyword evidence="2" id="KW-0547">Nucleotide-binding</keyword>
<evidence type="ECO:0000256" key="4">
    <source>
        <dbReference type="ARBA" id="ARBA00023172"/>
    </source>
</evidence>
<dbReference type="InterPro" id="IPR049428">
    <property type="entry name" value="RecA-like_N"/>
</dbReference>
<dbReference type="SMART" id="SM00382">
    <property type="entry name" value="AAA"/>
    <property type="match status" value="1"/>
</dbReference>
<feature type="region of interest" description="Disordered" evidence="5">
    <location>
        <begin position="355"/>
        <end position="375"/>
    </location>
</feature>
<dbReference type="PANTHER" id="PTHR45900:SF1">
    <property type="entry name" value="MITOCHONDRIAL DNA REPAIR PROTEIN RECA HOMOLOG-RELATED"/>
    <property type="match status" value="1"/>
</dbReference>
<reference evidence="7" key="1">
    <citation type="submission" date="2020-04" db="EMBL/GenBank/DDBJ databases">
        <authorList>
            <person name="Chiriac C."/>
            <person name="Salcher M."/>
            <person name="Ghai R."/>
            <person name="Kavagutti S V."/>
        </authorList>
    </citation>
    <scope>NUCLEOTIDE SEQUENCE</scope>
</reference>
<organism evidence="7">
    <name type="scientific">uncultured Caudovirales phage</name>
    <dbReference type="NCBI Taxonomy" id="2100421"/>
    <lineage>
        <taxon>Viruses</taxon>
        <taxon>Duplodnaviria</taxon>
        <taxon>Heunggongvirae</taxon>
        <taxon>Uroviricota</taxon>
        <taxon>Caudoviricetes</taxon>
        <taxon>Peduoviridae</taxon>
        <taxon>Maltschvirus</taxon>
        <taxon>Maltschvirus maltsch</taxon>
    </lineage>
</organism>
<dbReference type="Pfam" id="PF00154">
    <property type="entry name" value="RecA_N"/>
    <property type="match status" value="1"/>
</dbReference>
<evidence type="ECO:0000256" key="3">
    <source>
        <dbReference type="ARBA" id="ARBA00022840"/>
    </source>
</evidence>
<dbReference type="SUPFAM" id="SSF52540">
    <property type="entry name" value="P-loop containing nucleoside triphosphate hydrolases"/>
    <property type="match status" value="1"/>
</dbReference>
<name>A0A6J5L276_9CAUD</name>
<evidence type="ECO:0000313" key="7">
    <source>
        <dbReference type="EMBL" id="CAB4127293.1"/>
    </source>
</evidence>
<dbReference type="InterPro" id="IPR027417">
    <property type="entry name" value="P-loop_NTPase"/>
</dbReference>
<comment type="similarity">
    <text evidence="1">Belongs to the RecA family.</text>
</comment>
<accession>A0A6J5L276</accession>
<dbReference type="GO" id="GO:0003697">
    <property type="term" value="F:single-stranded DNA binding"/>
    <property type="evidence" value="ECO:0007669"/>
    <property type="project" value="InterPro"/>
</dbReference>
<evidence type="ECO:0000259" key="6">
    <source>
        <dbReference type="SMART" id="SM00382"/>
    </source>
</evidence>
<sequence>MATKLQNMMAKLQKLEGAVLGDRDAHEHVLDTPSPSFNFIFGNGWGLPEGFTAILYGPPRAGKTITANMMIGRMHQKDPEGVAIKFDTEMRETGQLNKKTADLYHIDRDRYICYATNDPVQIFDRINNEIAAMCQEGLKLKLVIIDSMSGIRGRRDMNADTLGTMQIGDEAATLTQGFKRLLETQRKYGFAVILTAHVRAELDPLEVKRGNKNKMQAAFAAKHYAEYYIYIEQLLTAASKEDALGNKFVDEGYTDMEGKAERVGHKIRATMKDSSLGPKGRVATFTFDYSHGIINTHEEVFLLGYNRNVIVREKNSYIYKDNRWSSKPACLQALKDDPVLAQKIVDEIHDLDRRGVYQQSDGAENKANGLEEIDG</sequence>
<dbReference type="GO" id="GO:0005524">
    <property type="term" value="F:ATP binding"/>
    <property type="evidence" value="ECO:0007669"/>
    <property type="project" value="UniProtKB-KW"/>
</dbReference>
<dbReference type="Gene3D" id="3.40.50.300">
    <property type="entry name" value="P-loop containing nucleotide triphosphate hydrolases"/>
    <property type="match status" value="1"/>
</dbReference>
<keyword evidence="4" id="KW-0233">DNA recombination</keyword>
<dbReference type="GO" id="GO:0006281">
    <property type="term" value="P:DNA repair"/>
    <property type="evidence" value="ECO:0007669"/>
    <property type="project" value="InterPro"/>
</dbReference>
<dbReference type="InterPro" id="IPR013765">
    <property type="entry name" value="DNA_recomb/repair_RecA"/>
</dbReference>